<evidence type="ECO:0000313" key="2">
    <source>
        <dbReference type="EMBL" id="CAG7723795.1"/>
    </source>
</evidence>
<feature type="region of interest" description="Disordered" evidence="1">
    <location>
        <begin position="79"/>
        <end position="102"/>
    </location>
</feature>
<protein>
    <submittedName>
        <fullName evidence="2">Uncharacterized protein</fullName>
    </submittedName>
</protein>
<feature type="compositionally biased region" description="Low complexity" evidence="1">
    <location>
        <begin position="86"/>
        <end position="99"/>
    </location>
</feature>
<proteinExistence type="predicted"/>
<accession>A0A8J2JXF7</accession>
<dbReference type="AlphaFoldDB" id="A0A8J2JXF7"/>
<name>A0A8J2JXF7_9HEXA</name>
<dbReference type="EMBL" id="CAJVCH010102655">
    <property type="protein sequence ID" value="CAG7723795.1"/>
    <property type="molecule type" value="Genomic_DNA"/>
</dbReference>
<gene>
    <name evidence="2" type="ORF">AFUS01_LOCUS12859</name>
</gene>
<keyword evidence="3" id="KW-1185">Reference proteome</keyword>
<sequence>MIATRVVILPDTHMPYHRQNAKTVKQVTTVLGRTLGATLSRFVSGIQNQITQRPENLRDLEIENLGGSVTRIEPCEESSAARDIGISPRSSAAPRISAAEEGTVPSDVHLEETEFLAEEMVTPHPQRTVDILRPLDVAQAVPLDQSDGNYSELPNRKTFSEMFPPEVTSRQKAAHEFFRLLQLQKEGKVKLHQDVFLEASKMFSKSQYYILPLIASGYPVRDSTEIRELCARLKEKRMSLNKFFGPIQGFKKKHSTFF</sequence>
<evidence type="ECO:0000256" key="1">
    <source>
        <dbReference type="SAM" id="MobiDB-lite"/>
    </source>
</evidence>
<comment type="caution">
    <text evidence="2">The sequence shown here is derived from an EMBL/GenBank/DDBJ whole genome shotgun (WGS) entry which is preliminary data.</text>
</comment>
<dbReference type="Proteomes" id="UP000708208">
    <property type="component" value="Unassembled WGS sequence"/>
</dbReference>
<reference evidence="2" key="1">
    <citation type="submission" date="2021-06" db="EMBL/GenBank/DDBJ databases">
        <authorList>
            <person name="Hodson N. C."/>
            <person name="Mongue J. A."/>
            <person name="Jaron S. K."/>
        </authorList>
    </citation>
    <scope>NUCLEOTIDE SEQUENCE</scope>
</reference>
<evidence type="ECO:0000313" key="3">
    <source>
        <dbReference type="Proteomes" id="UP000708208"/>
    </source>
</evidence>
<organism evidence="2 3">
    <name type="scientific">Allacma fusca</name>
    <dbReference type="NCBI Taxonomy" id="39272"/>
    <lineage>
        <taxon>Eukaryota</taxon>
        <taxon>Metazoa</taxon>
        <taxon>Ecdysozoa</taxon>
        <taxon>Arthropoda</taxon>
        <taxon>Hexapoda</taxon>
        <taxon>Collembola</taxon>
        <taxon>Symphypleona</taxon>
        <taxon>Sminthuridae</taxon>
        <taxon>Allacma</taxon>
    </lineage>
</organism>